<organism evidence="5 6">
    <name type="scientific">Parahaliea aestuarii</name>
    <dbReference type="NCBI Taxonomy" id="1852021"/>
    <lineage>
        <taxon>Bacteria</taxon>
        <taxon>Pseudomonadati</taxon>
        <taxon>Pseudomonadota</taxon>
        <taxon>Gammaproteobacteria</taxon>
        <taxon>Cellvibrionales</taxon>
        <taxon>Halieaceae</taxon>
        <taxon>Parahaliea</taxon>
    </lineage>
</organism>
<evidence type="ECO:0000256" key="3">
    <source>
        <dbReference type="SAM" id="SignalP"/>
    </source>
</evidence>
<dbReference type="InterPro" id="IPR036291">
    <property type="entry name" value="NAD(P)-bd_dom_sf"/>
</dbReference>
<dbReference type="RefSeq" id="WP_148062318.1">
    <property type="nucleotide sequence ID" value="NZ_VRYZ01000001.1"/>
</dbReference>
<dbReference type="AlphaFoldDB" id="A0A5C9A3E7"/>
<keyword evidence="2" id="KW-0520">NAD</keyword>
<comment type="caution">
    <text evidence="5">The sequence shown here is derived from an EMBL/GenBank/DDBJ whole genome shotgun (WGS) entry which is preliminary data.</text>
</comment>
<dbReference type="Pfam" id="PF02826">
    <property type="entry name" value="2-Hacid_dh_C"/>
    <property type="match status" value="1"/>
</dbReference>
<dbReference type="PANTHER" id="PTHR43333">
    <property type="entry name" value="2-HACID_DH_C DOMAIN-CONTAINING PROTEIN"/>
    <property type="match status" value="1"/>
</dbReference>
<reference evidence="5 6" key="1">
    <citation type="submission" date="2019-08" db="EMBL/GenBank/DDBJ databases">
        <title>Parahaliea maris sp. nov., isolated from the surface seawater.</title>
        <authorList>
            <person name="Liu Y."/>
        </authorList>
    </citation>
    <scope>NUCLEOTIDE SEQUENCE [LARGE SCALE GENOMIC DNA]</scope>
    <source>
        <strain evidence="5 6">S2-26</strain>
    </source>
</reference>
<name>A0A5C9A3E7_9GAMM</name>
<dbReference type="InterPro" id="IPR006140">
    <property type="entry name" value="D-isomer_DH_NAD-bd"/>
</dbReference>
<sequence length="383" mass="40691">MRHVHRLLPGVSALLALYVNLAVPAAASTAEDEVAKVIATQGLTTAAQPLREMAGWQPGKVVVALPSFFADALPNMEQRLREAAGDVELVLDRSGGWQVDTALLEGADAVIGFCTAATLQAAEELFWLHSYTVGVDRCSGADEALFKNRVFSNSKRLSGPTIAEHSIAMLMSIARALPAYQKAQLASDWDPNITGQERFGELAGKTLLVVGLGGIGTEVAQRAHGLGMRVIATRNSSREGPDFVDYVGLADELGELSKQAHVIVNALPLTDDTRGLFDKAFFAGARPGAIFISVGRGGSTVTDDLVAALRSGQLYGAGLDVTDPEPLPADHPLWQMERVIITPHVAASGGDARYRSALIAVENLRRYVAGEALLNPVDMVKGY</sequence>
<evidence type="ECO:0000256" key="2">
    <source>
        <dbReference type="ARBA" id="ARBA00023027"/>
    </source>
</evidence>
<dbReference type="CDD" id="cd05300">
    <property type="entry name" value="2-Hacid_dh_1"/>
    <property type="match status" value="1"/>
</dbReference>
<dbReference type="Proteomes" id="UP000321933">
    <property type="component" value="Unassembled WGS sequence"/>
</dbReference>
<feature type="signal peptide" evidence="3">
    <location>
        <begin position="1"/>
        <end position="21"/>
    </location>
</feature>
<dbReference type="GO" id="GO:0016491">
    <property type="term" value="F:oxidoreductase activity"/>
    <property type="evidence" value="ECO:0007669"/>
    <property type="project" value="UniProtKB-KW"/>
</dbReference>
<dbReference type="GO" id="GO:0051287">
    <property type="term" value="F:NAD binding"/>
    <property type="evidence" value="ECO:0007669"/>
    <property type="project" value="InterPro"/>
</dbReference>
<evidence type="ECO:0000259" key="4">
    <source>
        <dbReference type="Pfam" id="PF02826"/>
    </source>
</evidence>
<gene>
    <name evidence="5" type="ORF">FVW59_00650</name>
</gene>
<dbReference type="SUPFAM" id="SSF51735">
    <property type="entry name" value="NAD(P)-binding Rossmann-fold domains"/>
    <property type="match status" value="1"/>
</dbReference>
<dbReference type="EMBL" id="VRYZ01000001">
    <property type="protein sequence ID" value="TXS94462.1"/>
    <property type="molecule type" value="Genomic_DNA"/>
</dbReference>
<feature type="domain" description="D-isomer specific 2-hydroxyacid dehydrogenase NAD-binding" evidence="4">
    <location>
        <begin position="167"/>
        <end position="346"/>
    </location>
</feature>
<keyword evidence="1" id="KW-0560">Oxidoreductase</keyword>
<protein>
    <submittedName>
        <fullName evidence="5">D-2-hydroxyacid dehydrogenase</fullName>
    </submittedName>
</protein>
<evidence type="ECO:0000313" key="5">
    <source>
        <dbReference type="EMBL" id="TXS94462.1"/>
    </source>
</evidence>
<evidence type="ECO:0000256" key="1">
    <source>
        <dbReference type="ARBA" id="ARBA00023002"/>
    </source>
</evidence>
<keyword evidence="3" id="KW-0732">Signal</keyword>
<accession>A0A5C9A3E7</accession>
<keyword evidence="6" id="KW-1185">Reference proteome</keyword>
<evidence type="ECO:0000313" key="6">
    <source>
        <dbReference type="Proteomes" id="UP000321933"/>
    </source>
</evidence>
<feature type="chain" id="PRO_5022865311" evidence="3">
    <location>
        <begin position="22"/>
        <end position="383"/>
    </location>
</feature>
<dbReference type="PANTHER" id="PTHR43333:SF1">
    <property type="entry name" value="D-ISOMER SPECIFIC 2-HYDROXYACID DEHYDROGENASE NAD-BINDING DOMAIN-CONTAINING PROTEIN"/>
    <property type="match status" value="1"/>
</dbReference>
<proteinExistence type="predicted"/>
<dbReference type="Gene3D" id="3.40.50.720">
    <property type="entry name" value="NAD(P)-binding Rossmann-like Domain"/>
    <property type="match status" value="2"/>
</dbReference>
<dbReference type="OrthoDB" id="9787219at2"/>